<dbReference type="GO" id="GO:0005829">
    <property type="term" value="C:cytosol"/>
    <property type="evidence" value="ECO:0007669"/>
    <property type="project" value="TreeGrafter"/>
</dbReference>
<comment type="pathway">
    <text evidence="1">Amino-acid biosynthesis; L-asparagine biosynthesis; L-asparagine from L-aspartate (L-Gln route): step 1/1.</text>
</comment>
<comment type="caution">
    <text evidence="9">The sequence shown here is derived from an EMBL/GenBank/DDBJ whole genome shotgun (WGS) entry which is preliminary data.</text>
</comment>
<gene>
    <name evidence="9" type="primary">asnB</name>
    <name evidence="9" type="ORF">ENG63_04085</name>
</gene>
<dbReference type="InterPro" id="IPR014729">
    <property type="entry name" value="Rossmann-like_a/b/a_fold"/>
</dbReference>
<keyword evidence="9" id="KW-0436">Ligase</keyword>
<sequence length="420" mass="47460">MCGIAGIWSKNLNSYDTEALISKMLISLKHRGPDDEGFYFDTKEPLGLGHKRLSIIDPIGGKQPLSNEDGTIWIVFNGVIYNYLELRAELITKGHKFKTYSDTEVIIHSYEEWGQECLQKFNGMFAFVIWDSKNKLLWGARDRLGIKPLYYFFNGQTFIFASEIKAILASGLIKPEINLCGLKDYWTFQFCLGDKTLFKDIYKILPGYQFTIKQNGSNLDFSSKEYWDINFDYIDFEHHEEYFSDKLLLLLEDAIKIRLRSDVPLGAHLSGGLDSSSIVCIISSLLGNSSIKTFTGRFNEGPAFDESHYAKLVANKLGTDYHEITLTADNFKDTIETIIYYMDEPAAGPGVFPQFFVSKLASEKVKVVLGGQGGDEIFIGYVRYLIGYLEECLKGAIDETAKSGTYVVTLQTIIPNLNSL</sequence>
<dbReference type="Gene3D" id="3.40.50.620">
    <property type="entry name" value="HUPs"/>
    <property type="match status" value="1"/>
</dbReference>
<organism evidence="9">
    <name type="scientific">Desulfofervidus auxilii</name>
    <dbReference type="NCBI Taxonomy" id="1621989"/>
    <lineage>
        <taxon>Bacteria</taxon>
        <taxon>Pseudomonadati</taxon>
        <taxon>Thermodesulfobacteriota</taxon>
        <taxon>Candidatus Desulfofervidia</taxon>
        <taxon>Candidatus Desulfofervidales</taxon>
        <taxon>Candidatus Desulfofervidaceae</taxon>
        <taxon>Candidatus Desulfofervidus</taxon>
    </lineage>
</organism>
<dbReference type="GO" id="GO:0006529">
    <property type="term" value="P:asparagine biosynthetic process"/>
    <property type="evidence" value="ECO:0007669"/>
    <property type="project" value="InterPro"/>
</dbReference>
<dbReference type="InterPro" id="IPR033738">
    <property type="entry name" value="AsnB_N"/>
</dbReference>
<reference evidence="9" key="1">
    <citation type="journal article" date="2020" name="mSystems">
        <title>Genome- and Community-Level Interaction Insights into Carbon Utilization and Element Cycling Functions of Hydrothermarchaeota in Hydrothermal Sediment.</title>
        <authorList>
            <person name="Zhou Z."/>
            <person name="Liu Y."/>
            <person name="Xu W."/>
            <person name="Pan J."/>
            <person name="Luo Z.H."/>
            <person name="Li M."/>
        </authorList>
    </citation>
    <scope>NUCLEOTIDE SEQUENCE [LARGE SCALE GENOMIC DNA]</scope>
    <source>
        <strain evidence="9">HyVt-233</strain>
    </source>
</reference>
<dbReference type="PANTHER" id="PTHR43284">
    <property type="entry name" value="ASPARAGINE SYNTHETASE (GLUTAMINE-HYDROLYZING)"/>
    <property type="match status" value="1"/>
</dbReference>
<evidence type="ECO:0000256" key="2">
    <source>
        <dbReference type="ARBA" id="ARBA00005752"/>
    </source>
</evidence>
<dbReference type="Gene3D" id="3.60.20.10">
    <property type="entry name" value="Glutamine Phosphoribosylpyrophosphate, subunit 1, domain 1"/>
    <property type="match status" value="1"/>
</dbReference>
<accession>A0A7C0U2X1</accession>
<dbReference type="Pfam" id="PF00733">
    <property type="entry name" value="Asn_synthase"/>
    <property type="match status" value="1"/>
</dbReference>
<evidence type="ECO:0000256" key="3">
    <source>
        <dbReference type="ARBA" id="ARBA00012737"/>
    </source>
</evidence>
<dbReference type="SUPFAM" id="SSF56235">
    <property type="entry name" value="N-terminal nucleophile aminohydrolases (Ntn hydrolases)"/>
    <property type="match status" value="1"/>
</dbReference>
<dbReference type="Proteomes" id="UP000886289">
    <property type="component" value="Unassembled WGS sequence"/>
</dbReference>
<dbReference type="InterPro" id="IPR006426">
    <property type="entry name" value="Asn_synth_AEB"/>
</dbReference>
<dbReference type="NCBIfam" id="TIGR01536">
    <property type="entry name" value="asn_synth_AEB"/>
    <property type="match status" value="1"/>
</dbReference>
<name>A0A7C0U2X1_DESA2</name>
<dbReference type="CDD" id="cd01991">
    <property type="entry name" value="Asn_synthase_B_C"/>
    <property type="match status" value="1"/>
</dbReference>
<dbReference type="Pfam" id="PF13537">
    <property type="entry name" value="GATase_7"/>
    <property type="match status" value="1"/>
</dbReference>
<comment type="similarity">
    <text evidence="2">Belongs to the asparagine synthetase family.</text>
</comment>
<proteinExistence type="inferred from homology"/>
<dbReference type="InterPro" id="IPR029055">
    <property type="entry name" value="Ntn_hydrolases_N"/>
</dbReference>
<dbReference type="InterPro" id="IPR001962">
    <property type="entry name" value="Asn_synthase"/>
</dbReference>
<dbReference type="EC" id="6.3.5.4" evidence="3"/>
<feature type="non-terminal residue" evidence="9">
    <location>
        <position position="420"/>
    </location>
</feature>
<evidence type="ECO:0000256" key="6">
    <source>
        <dbReference type="ARBA" id="ARBA00022962"/>
    </source>
</evidence>
<dbReference type="GO" id="GO:0005524">
    <property type="term" value="F:ATP binding"/>
    <property type="evidence" value="ECO:0007669"/>
    <property type="project" value="UniProtKB-KW"/>
</dbReference>
<protein>
    <recommendedName>
        <fullName evidence="3">asparagine synthase (glutamine-hydrolyzing)</fullName>
        <ecNumber evidence="3">6.3.5.4</ecNumber>
    </recommendedName>
</protein>
<keyword evidence="5" id="KW-0067">ATP-binding</keyword>
<dbReference type="EMBL" id="DRBS01000157">
    <property type="protein sequence ID" value="HDD44025.1"/>
    <property type="molecule type" value="Genomic_DNA"/>
</dbReference>
<keyword evidence="4" id="KW-0547">Nucleotide-binding</keyword>
<evidence type="ECO:0000256" key="7">
    <source>
        <dbReference type="ARBA" id="ARBA00048741"/>
    </source>
</evidence>
<dbReference type="CDD" id="cd00712">
    <property type="entry name" value="AsnB"/>
    <property type="match status" value="1"/>
</dbReference>
<dbReference type="InterPro" id="IPR051786">
    <property type="entry name" value="ASN_synthetase/amidase"/>
</dbReference>
<dbReference type="SUPFAM" id="SSF52402">
    <property type="entry name" value="Adenine nucleotide alpha hydrolases-like"/>
    <property type="match status" value="1"/>
</dbReference>
<dbReference type="GO" id="GO:0004066">
    <property type="term" value="F:asparagine synthase (glutamine-hydrolyzing) activity"/>
    <property type="evidence" value="ECO:0007669"/>
    <property type="project" value="UniProtKB-EC"/>
</dbReference>
<evidence type="ECO:0000259" key="8">
    <source>
        <dbReference type="PROSITE" id="PS51278"/>
    </source>
</evidence>
<dbReference type="PANTHER" id="PTHR43284:SF1">
    <property type="entry name" value="ASPARAGINE SYNTHETASE"/>
    <property type="match status" value="1"/>
</dbReference>
<dbReference type="AlphaFoldDB" id="A0A7C0U2X1"/>
<evidence type="ECO:0000256" key="4">
    <source>
        <dbReference type="ARBA" id="ARBA00022741"/>
    </source>
</evidence>
<evidence type="ECO:0000256" key="1">
    <source>
        <dbReference type="ARBA" id="ARBA00005187"/>
    </source>
</evidence>
<dbReference type="PROSITE" id="PS51278">
    <property type="entry name" value="GATASE_TYPE_2"/>
    <property type="match status" value="1"/>
</dbReference>
<dbReference type="InterPro" id="IPR017932">
    <property type="entry name" value="GATase_2_dom"/>
</dbReference>
<keyword evidence="6" id="KW-0315">Glutamine amidotransferase</keyword>
<feature type="domain" description="Glutamine amidotransferase type-2" evidence="8">
    <location>
        <begin position="2"/>
        <end position="215"/>
    </location>
</feature>
<evidence type="ECO:0000313" key="9">
    <source>
        <dbReference type="EMBL" id="HDD44025.1"/>
    </source>
</evidence>
<evidence type="ECO:0000256" key="5">
    <source>
        <dbReference type="ARBA" id="ARBA00022840"/>
    </source>
</evidence>
<comment type="catalytic activity">
    <reaction evidence="7">
        <text>L-aspartate + L-glutamine + ATP + H2O = L-asparagine + L-glutamate + AMP + diphosphate + H(+)</text>
        <dbReference type="Rhea" id="RHEA:12228"/>
        <dbReference type="ChEBI" id="CHEBI:15377"/>
        <dbReference type="ChEBI" id="CHEBI:15378"/>
        <dbReference type="ChEBI" id="CHEBI:29985"/>
        <dbReference type="ChEBI" id="CHEBI:29991"/>
        <dbReference type="ChEBI" id="CHEBI:30616"/>
        <dbReference type="ChEBI" id="CHEBI:33019"/>
        <dbReference type="ChEBI" id="CHEBI:58048"/>
        <dbReference type="ChEBI" id="CHEBI:58359"/>
        <dbReference type="ChEBI" id="CHEBI:456215"/>
        <dbReference type="EC" id="6.3.5.4"/>
    </reaction>
</comment>